<dbReference type="OrthoDB" id="660183at2"/>
<evidence type="ECO:0000256" key="1">
    <source>
        <dbReference type="SAM" id="Phobius"/>
    </source>
</evidence>
<dbReference type="EMBL" id="QKTW01000013">
    <property type="protein sequence ID" value="PZF73413.1"/>
    <property type="molecule type" value="Genomic_DNA"/>
</dbReference>
<evidence type="ECO:0000313" key="3">
    <source>
        <dbReference type="Proteomes" id="UP000248745"/>
    </source>
</evidence>
<accession>A0A2W2C022</accession>
<feature type="transmembrane region" description="Helical" evidence="1">
    <location>
        <begin position="49"/>
        <end position="70"/>
    </location>
</feature>
<dbReference type="RefSeq" id="WP_110998476.1">
    <property type="nucleotide sequence ID" value="NZ_QKTW01000013.1"/>
</dbReference>
<dbReference type="AlphaFoldDB" id="A0A2W2C022"/>
<keyword evidence="1" id="KW-0812">Transmembrane</keyword>
<proteinExistence type="predicted"/>
<protein>
    <submittedName>
        <fullName evidence="2">Uncharacterized protein</fullName>
    </submittedName>
</protein>
<keyword evidence="3" id="KW-1185">Reference proteome</keyword>
<keyword evidence="1" id="KW-1133">Transmembrane helix</keyword>
<name>A0A2W2C022_9BACT</name>
<keyword evidence="1" id="KW-0472">Membrane</keyword>
<comment type="caution">
    <text evidence="2">The sequence shown here is derived from an EMBL/GenBank/DDBJ whole genome shotgun (WGS) entry which is preliminary data.</text>
</comment>
<dbReference type="Proteomes" id="UP000248745">
    <property type="component" value="Unassembled WGS sequence"/>
</dbReference>
<sequence length="184" mass="21293">MALSRLQDDLLQEFKEEKNLIYTQLELFDPLSDSLRKPAAQRLVHKGSLIFLEILNYLIALGGIAVIVFFNKLYPFYLLSQLRIRYDKINFDRYETEALYWVVIGLIGLASILFYFLARAVRRIRLKNSVIQVSAKHMKTLVGQHLNRKAAIDAIEQRHFSELPELEDPYAPQQGVNNVPNPGF</sequence>
<organism evidence="2 3">
    <name type="scientific">Taibaiella soli</name>
    <dbReference type="NCBI Taxonomy" id="1649169"/>
    <lineage>
        <taxon>Bacteria</taxon>
        <taxon>Pseudomonadati</taxon>
        <taxon>Bacteroidota</taxon>
        <taxon>Chitinophagia</taxon>
        <taxon>Chitinophagales</taxon>
        <taxon>Chitinophagaceae</taxon>
        <taxon>Taibaiella</taxon>
    </lineage>
</organism>
<feature type="transmembrane region" description="Helical" evidence="1">
    <location>
        <begin position="98"/>
        <end position="118"/>
    </location>
</feature>
<evidence type="ECO:0000313" key="2">
    <source>
        <dbReference type="EMBL" id="PZF73413.1"/>
    </source>
</evidence>
<reference evidence="2 3" key="1">
    <citation type="submission" date="2018-06" db="EMBL/GenBank/DDBJ databases">
        <title>Mucibacter soli gen. nov., sp. nov., a new member of the family Chitinophagaceae producing mucin.</title>
        <authorList>
            <person name="Kim M.-K."/>
            <person name="Park S."/>
            <person name="Kim T.-S."/>
            <person name="Joung Y."/>
            <person name="Han J.-H."/>
            <person name="Kim S.B."/>
        </authorList>
    </citation>
    <scope>NUCLEOTIDE SEQUENCE [LARGE SCALE GENOMIC DNA]</scope>
    <source>
        <strain evidence="2 3">R1-15</strain>
    </source>
</reference>
<gene>
    <name evidence="2" type="ORF">DN068_08460</name>
</gene>